<evidence type="ECO:0000313" key="3">
    <source>
        <dbReference type="Proteomes" id="UP000773614"/>
    </source>
</evidence>
<dbReference type="Proteomes" id="UP000773614">
    <property type="component" value="Unassembled WGS sequence"/>
</dbReference>
<proteinExistence type="predicted"/>
<dbReference type="Gene3D" id="1.20.58.60">
    <property type="match status" value="1"/>
</dbReference>
<evidence type="ECO:0000313" key="2">
    <source>
        <dbReference type="EMBL" id="MYZ48786.1"/>
    </source>
</evidence>
<dbReference type="SUPFAM" id="SSF46966">
    <property type="entry name" value="Spectrin repeat"/>
    <property type="match status" value="1"/>
</dbReference>
<sequence>MCKRWKVMDERAQLVLAERHIAEAERRIAEQERRVLSLSDLGGDTAEAQRLLEAFRATLKELKVHRQLIVERLARSS</sequence>
<accession>A0A964WU85</accession>
<comment type="caution">
    <text evidence="2">The sequence shown here is derived from an EMBL/GenBank/DDBJ whole genome shotgun (WGS) entry which is preliminary data.</text>
</comment>
<dbReference type="OrthoDB" id="7999220at2"/>
<keyword evidence="3" id="KW-1185">Reference proteome</keyword>
<protein>
    <submittedName>
        <fullName evidence="2">Uncharacterized protein</fullName>
    </submittedName>
</protein>
<gene>
    <name evidence="2" type="ORF">E4O86_13805</name>
</gene>
<feature type="coiled-coil region" evidence="1">
    <location>
        <begin position="7"/>
        <end position="41"/>
    </location>
</feature>
<dbReference type="EMBL" id="SPKJ01000048">
    <property type="protein sequence ID" value="MYZ48786.1"/>
    <property type="molecule type" value="Genomic_DNA"/>
</dbReference>
<reference evidence="2" key="1">
    <citation type="submission" date="2019-03" db="EMBL/GenBank/DDBJ databases">
        <title>Afifella sp. nov., isolated from activated sludge.</title>
        <authorList>
            <person name="Li Q."/>
            <person name="Liu Y."/>
        </authorList>
    </citation>
    <scope>NUCLEOTIDE SEQUENCE</scope>
    <source>
        <strain evidence="2">L72</strain>
    </source>
</reference>
<name>A0A964WU85_9HYPH</name>
<evidence type="ECO:0000256" key="1">
    <source>
        <dbReference type="SAM" id="Coils"/>
    </source>
</evidence>
<keyword evidence="1" id="KW-0175">Coiled coil</keyword>
<organism evidence="2 3">
    <name type="scientific">Propylenella binzhouense</name>
    <dbReference type="NCBI Taxonomy" id="2555902"/>
    <lineage>
        <taxon>Bacteria</taxon>
        <taxon>Pseudomonadati</taxon>
        <taxon>Pseudomonadota</taxon>
        <taxon>Alphaproteobacteria</taxon>
        <taxon>Hyphomicrobiales</taxon>
        <taxon>Propylenellaceae</taxon>
        <taxon>Propylenella</taxon>
    </lineage>
</organism>
<dbReference type="AlphaFoldDB" id="A0A964WU85"/>